<name>A0A0G0EQ56_9BACT</name>
<evidence type="ECO:0000313" key="2">
    <source>
        <dbReference type="Proteomes" id="UP000034492"/>
    </source>
</evidence>
<gene>
    <name evidence="1" type="ORF">US19_C0017G0018</name>
</gene>
<sequence length="100" mass="11406">MTGQRTPSRDSIVYFYTQKGQLLSTLASDEGKFEITLRSYRTKDLASYQELTLADSLNFYAQSRVAGGYLQTLAGVRHDLEILLEQRYIPFFTVQLGKTN</sequence>
<comment type="caution">
    <text evidence="1">The sequence shown here is derived from an EMBL/GenBank/DDBJ whole genome shotgun (WGS) entry which is preliminary data.</text>
</comment>
<accession>A0A0G0EQ56</accession>
<dbReference type="Proteomes" id="UP000034492">
    <property type="component" value="Unassembled WGS sequence"/>
</dbReference>
<evidence type="ECO:0000313" key="1">
    <source>
        <dbReference type="EMBL" id="KKQ09073.1"/>
    </source>
</evidence>
<dbReference type="AlphaFoldDB" id="A0A0G0EQ56"/>
<organism evidence="1 2">
    <name type="scientific">Candidatus Daviesbacteria bacterium GW2011_GWB1_36_5</name>
    <dbReference type="NCBI Taxonomy" id="1618426"/>
    <lineage>
        <taxon>Bacteria</taxon>
        <taxon>Candidatus Daviesiibacteriota</taxon>
    </lineage>
</organism>
<reference evidence="1 2" key="1">
    <citation type="journal article" date="2015" name="Nature">
        <title>rRNA introns, odd ribosomes, and small enigmatic genomes across a large radiation of phyla.</title>
        <authorList>
            <person name="Brown C.T."/>
            <person name="Hug L.A."/>
            <person name="Thomas B.C."/>
            <person name="Sharon I."/>
            <person name="Castelle C.J."/>
            <person name="Singh A."/>
            <person name="Wilkins M.J."/>
            <person name="Williams K.H."/>
            <person name="Banfield J.F."/>
        </authorList>
    </citation>
    <scope>NUCLEOTIDE SEQUENCE [LARGE SCALE GENOMIC DNA]</scope>
</reference>
<proteinExistence type="predicted"/>
<protein>
    <submittedName>
        <fullName evidence="1">Uncharacterized protein</fullName>
    </submittedName>
</protein>
<dbReference type="EMBL" id="LBSA01000017">
    <property type="protein sequence ID" value="KKQ09073.1"/>
    <property type="molecule type" value="Genomic_DNA"/>
</dbReference>